<feature type="signal peptide" evidence="5">
    <location>
        <begin position="1"/>
        <end position="26"/>
    </location>
</feature>
<dbReference type="CDD" id="cd01960">
    <property type="entry name" value="nsLTP1"/>
    <property type="match status" value="1"/>
</dbReference>
<dbReference type="FunFam" id="1.10.110.10:FF:000002">
    <property type="entry name" value="Non-specific lipid-transfer protein"/>
    <property type="match status" value="1"/>
</dbReference>
<reference evidence="7" key="2">
    <citation type="submission" date="2021-01" db="UniProtKB">
        <authorList>
            <consortium name="EnsemblPlants"/>
        </authorList>
    </citation>
    <scope>IDENTIFICATION</scope>
</reference>
<evidence type="ECO:0000256" key="3">
    <source>
        <dbReference type="ARBA" id="ARBA00023157"/>
    </source>
</evidence>
<dbReference type="GO" id="GO:0008289">
    <property type="term" value="F:lipid binding"/>
    <property type="evidence" value="ECO:0007669"/>
    <property type="project" value="UniProtKB-KW"/>
</dbReference>
<dbReference type="PRINTS" id="PR00382">
    <property type="entry name" value="LIPIDTRNSFER"/>
</dbReference>
<comment type="function">
    <text evidence="4">Plant non-specific lipid-transfer proteins transfer phospholipids as well as galactolipids across membranes. May play a role in wax or cutin deposition in the cell walls of expanding epidermal cells and certain secretory tissues.</text>
</comment>
<evidence type="ECO:0000256" key="1">
    <source>
        <dbReference type="ARBA" id="ARBA00009748"/>
    </source>
</evidence>
<feature type="domain" description="Bifunctional inhibitor/plant lipid transfer protein/seed storage helical" evidence="6">
    <location>
        <begin position="30"/>
        <end position="114"/>
    </location>
</feature>
<dbReference type="Gramene" id="QL07p032207:mrna">
    <property type="protein sequence ID" value="QL07p032207:mrna"/>
    <property type="gene ID" value="QL07p032207"/>
</dbReference>
<evidence type="ECO:0000259" key="6">
    <source>
        <dbReference type="SMART" id="SM00499"/>
    </source>
</evidence>
<evidence type="ECO:0000256" key="2">
    <source>
        <dbReference type="ARBA" id="ARBA00022448"/>
    </source>
</evidence>
<dbReference type="SUPFAM" id="SSF47699">
    <property type="entry name" value="Bifunctional inhibitor/lipid-transfer protein/seed storage 2S albumin"/>
    <property type="match status" value="1"/>
</dbReference>
<feature type="chain" id="PRO_5029879447" description="Non-specific lipid-transfer protein" evidence="5">
    <location>
        <begin position="27"/>
        <end position="118"/>
    </location>
</feature>
<keyword evidence="5" id="KW-0732">Signal</keyword>
<dbReference type="OMA" id="CLIFACM"/>
<keyword evidence="2 4" id="KW-0813">Transport</keyword>
<accession>A0A7N2M4T4</accession>
<dbReference type="InterPro" id="IPR036312">
    <property type="entry name" value="Bifun_inhib/LTP/seed_sf"/>
</dbReference>
<name>A0A7N2M4T4_QUELO</name>
<comment type="similarity">
    <text evidence="1 4">Belongs to the plant LTP family.</text>
</comment>
<dbReference type="InterPro" id="IPR016140">
    <property type="entry name" value="Bifunc_inhib/LTP/seed_store"/>
</dbReference>
<sequence length="118" mass="11794">MANSLVLKLTCLALMCMVIGAPVAQAAISCGQVQSSLVACIPYLRSGGSPTQACCNGVKSLNNAAKTTADRQAACECLKTAAGSISGLSPANAASLPGKCGVNVPYKISTSTNCKKAL</sequence>
<dbReference type="PANTHER" id="PTHR33076">
    <property type="entry name" value="NON-SPECIFIC LIPID-TRANSFER PROTEIN 2-RELATED"/>
    <property type="match status" value="1"/>
</dbReference>
<dbReference type="InParanoid" id="A0A7N2M4T4"/>
<dbReference type="EnsemblPlants" id="QL07p032207:mrna">
    <property type="protein sequence ID" value="QL07p032207:mrna"/>
    <property type="gene ID" value="QL07p032207"/>
</dbReference>
<proteinExistence type="inferred from homology"/>
<organism evidence="7 8">
    <name type="scientific">Quercus lobata</name>
    <name type="common">Valley oak</name>
    <dbReference type="NCBI Taxonomy" id="97700"/>
    <lineage>
        <taxon>Eukaryota</taxon>
        <taxon>Viridiplantae</taxon>
        <taxon>Streptophyta</taxon>
        <taxon>Embryophyta</taxon>
        <taxon>Tracheophyta</taxon>
        <taxon>Spermatophyta</taxon>
        <taxon>Magnoliopsida</taxon>
        <taxon>eudicotyledons</taxon>
        <taxon>Gunneridae</taxon>
        <taxon>Pentapetalae</taxon>
        <taxon>rosids</taxon>
        <taxon>fabids</taxon>
        <taxon>Fagales</taxon>
        <taxon>Fagaceae</taxon>
        <taxon>Quercus</taxon>
    </lineage>
</organism>
<keyword evidence="8" id="KW-1185">Reference proteome</keyword>
<dbReference type="FunCoup" id="A0A7N2M4T4">
    <property type="interactions" value="1596"/>
</dbReference>
<evidence type="ECO:0000313" key="7">
    <source>
        <dbReference type="EnsemblPlants" id="QL07p032207:mrna"/>
    </source>
</evidence>
<dbReference type="Proteomes" id="UP000594261">
    <property type="component" value="Chromosome 7"/>
</dbReference>
<keyword evidence="4" id="KW-0446">Lipid-binding</keyword>
<evidence type="ECO:0000256" key="4">
    <source>
        <dbReference type="RuleBase" id="RU000628"/>
    </source>
</evidence>
<evidence type="ECO:0000313" key="8">
    <source>
        <dbReference type="Proteomes" id="UP000594261"/>
    </source>
</evidence>
<keyword evidence="3" id="KW-1015">Disulfide bond</keyword>
<dbReference type="Gene3D" id="1.10.110.10">
    <property type="entry name" value="Plant lipid-transfer and hydrophobic proteins"/>
    <property type="match status" value="1"/>
</dbReference>
<reference evidence="7 8" key="1">
    <citation type="journal article" date="2016" name="G3 (Bethesda)">
        <title>First Draft Assembly and Annotation of the Genome of a California Endemic Oak Quercus lobata Nee (Fagaceae).</title>
        <authorList>
            <person name="Sork V.L."/>
            <person name="Fitz-Gibbon S.T."/>
            <person name="Puiu D."/>
            <person name="Crepeau M."/>
            <person name="Gugger P.F."/>
            <person name="Sherman R."/>
            <person name="Stevens K."/>
            <person name="Langley C.H."/>
            <person name="Pellegrini M."/>
            <person name="Salzberg S.L."/>
        </authorList>
    </citation>
    <scope>NUCLEOTIDE SEQUENCE [LARGE SCALE GENOMIC DNA]</scope>
    <source>
        <strain evidence="7 8">cv. SW786</strain>
    </source>
</reference>
<evidence type="ECO:0000256" key="5">
    <source>
        <dbReference type="SAM" id="SignalP"/>
    </source>
</evidence>
<dbReference type="SMART" id="SM00499">
    <property type="entry name" value="AAI"/>
    <property type="match status" value="1"/>
</dbReference>
<dbReference type="InterPro" id="IPR000528">
    <property type="entry name" value="Plant_nsLTP"/>
</dbReference>
<dbReference type="GO" id="GO:0006869">
    <property type="term" value="P:lipid transport"/>
    <property type="evidence" value="ECO:0007669"/>
    <property type="project" value="InterPro"/>
</dbReference>
<protein>
    <recommendedName>
        <fullName evidence="4">Non-specific lipid-transfer protein</fullName>
    </recommendedName>
</protein>
<dbReference type="AlphaFoldDB" id="A0A7N2M4T4"/>
<dbReference type="EMBL" id="LRBV02000007">
    <property type="status" value="NOT_ANNOTATED_CDS"/>
    <property type="molecule type" value="Genomic_DNA"/>
</dbReference>
<dbReference type="Pfam" id="PF00234">
    <property type="entry name" value="Tryp_alpha_amyl"/>
    <property type="match status" value="1"/>
</dbReference>